<proteinExistence type="predicted"/>
<comment type="caution">
    <text evidence="1">The sequence shown here is derived from an EMBL/GenBank/DDBJ whole genome shotgun (WGS) entry which is preliminary data.</text>
</comment>
<keyword evidence="2" id="KW-1185">Reference proteome</keyword>
<protein>
    <submittedName>
        <fullName evidence="1">Uncharacterized protein</fullName>
    </submittedName>
</protein>
<dbReference type="EMBL" id="JAUJYO010000015">
    <property type="protein sequence ID" value="KAK1296318.1"/>
    <property type="molecule type" value="Genomic_DNA"/>
</dbReference>
<dbReference type="AlphaFoldDB" id="A0AAV9D879"/>
<evidence type="ECO:0000313" key="2">
    <source>
        <dbReference type="Proteomes" id="UP001180020"/>
    </source>
</evidence>
<gene>
    <name evidence="1" type="ORF">QJS10_CPB15g01187</name>
</gene>
<name>A0AAV9D879_ACOCL</name>
<sequence>MPVPTLFRNVPFPAGTVTSWHRRRPSITFNIEKGFVVSQFLSMKLALVNPVQYDFGMDLDDYMVQPEDNGGQFVNQVDQFSNICSFQPHIH</sequence>
<organism evidence="1 2">
    <name type="scientific">Acorus calamus</name>
    <name type="common">Sweet flag</name>
    <dbReference type="NCBI Taxonomy" id="4465"/>
    <lineage>
        <taxon>Eukaryota</taxon>
        <taxon>Viridiplantae</taxon>
        <taxon>Streptophyta</taxon>
        <taxon>Embryophyta</taxon>
        <taxon>Tracheophyta</taxon>
        <taxon>Spermatophyta</taxon>
        <taxon>Magnoliopsida</taxon>
        <taxon>Liliopsida</taxon>
        <taxon>Acoraceae</taxon>
        <taxon>Acorus</taxon>
    </lineage>
</organism>
<reference evidence="1" key="1">
    <citation type="journal article" date="2023" name="Nat. Commun.">
        <title>Diploid and tetraploid genomes of Acorus and the evolution of monocots.</title>
        <authorList>
            <person name="Ma L."/>
            <person name="Liu K.W."/>
            <person name="Li Z."/>
            <person name="Hsiao Y.Y."/>
            <person name="Qi Y."/>
            <person name="Fu T."/>
            <person name="Tang G.D."/>
            <person name="Zhang D."/>
            <person name="Sun W.H."/>
            <person name="Liu D.K."/>
            <person name="Li Y."/>
            <person name="Chen G.Z."/>
            <person name="Liu X.D."/>
            <person name="Liao X.Y."/>
            <person name="Jiang Y.T."/>
            <person name="Yu X."/>
            <person name="Hao Y."/>
            <person name="Huang J."/>
            <person name="Zhao X.W."/>
            <person name="Ke S."/>
            <person name="Chen Y.Y."/>
            <person name="Wu W.L."/>
            <person name="Hsu J.L."/>
            <person name="Lin Y.F."/>
            <person name="Huang M.D."/>
            <person name="Li C.Y."/>
            <person name="Huang L."/>
            <person name="Wang Z.W."/>
            <person name="Zhao X."/>
            <person name="Zhong W.Y."/>
            <person name="Peng D.H."/>
            <person name="Ahmad S."/>
            <person name="Lan S."/>
            <person name="Zhang J.S."/>
            <person name="Tsai W.C."/>
            <person name="Van de Peer Y."/>
            <person name="Liu Z.J."/>
        </authorList>
    </citation>
    <scope>NUCLEOTIDE SEQUENCE</scope>
    <source>
        <strain evidence="1">CP</strain>
    </source>
</reference>
<reference evidence="1" key="2">
    <citation type="submission" date="2023-06" db="EMBL/GenBank/DDBJ databases">
        <authorList>
            <person name="Ma L."/>
            <person name="Liu K.-W."/>
            <person name="Li Z."/>
            <person name="Hsiao Y.-Y."/>
            <person name="Qi Y."/>
            <person name="Fu T."/>
            <person name="Tang G."/>
            <person name="Zhang D."/>
            <person name="Sun W.-H."/>
            <person name="Liu D.-K."/>
            <person name="Li Y."/>
            <person name="Chen G.-Z."/>
            <person name="Liu X.-D."/>
            <person name="Liao X.-Y."/>
            <person name="Jiang Y.-T."/>
            <person name="Yu X."/>
            <person name="Hao Y."/>
            <person name="Huang J."/>
            <person name="Zhao X.-W."/>
            <person name="Ke S."/>
            <person name="Chen Y.-Y."/>
            <person name="Wu W.-L."/>
            <person name="Hsu J.-L."/>
            <person name="Lin Y.-F."/>
            <person name="Huang M.-D."/>
            <person name="Li C.-Y."/>
            <person name="Huang L."/>
            <person name="Wang Z.-W."/>
            <person name="Zhao X."/>
            <person name="Zhong W.-Y."/>
            <person name="Peng D.-H."/>
            <person name="Ahmad S."/>
            <person name="Lan S."/>
            <person name="Zhang J.-S."/>
            <person name="Tsai W.-C."/>
            <person name="Van De Peer Y."/>
            <person name="Liu Z.-J."/>
        </authorList>
    </citation>
    <scope>NUCLEOTIDE SEQUENCE</scope>
    <source>
        <strain evidence="1">CP</strain>
        <tissue evidence="1">Leaves</tissue>
    </source>
</reference>
<evidence type="ECO:0000313" key="1">
    <source>
        <dbReference type="EMBL" id="KAK1296318.1"/>
    </source>
</evidence>
<accession>A0AAV9D879</accession>
<dbReference type="Proteomes" id="UP001180020">
    <property type="component" value="Unassembled WGS sequence"/>
</dbReference>